<feature type="region of interest" description="Disordered" evidence="1">
    <location>
        <begin position="1"/>
        <end position="26"/>
    </location>
</feature>
<protein>
    <submittedName>
        <fullName evidence="2">Uncharacterized protein</fullName>
    </submittedName>
</protein>
<organism evidence="2 3">
    <name type="scientific">Pochonia chlamydosporia 170</name>
    <dbReference type="NCBI Taxonomy" id="1380566"/>
    <lineage>
        <taxon>Eukaryota</taxon>
        <taxon>Fungi</taxon>
        <taxon>Dikarya</taxon>
        <taxon>Ascomycota</taxon>
        <taxon>Pezizomycotina</taxon>
        <taxon>Sordariomycetes</taxon>
        <taxon>Hypocreomycetidae</taxon>
        <taxon>Hypocreales</taxon>
        <taxon>Clavicipitaceae</taxon>
        <taxon>Pochonia</taxon>
    </lineage>
</organism>
<dbReference type="GeneID" id="28858787"/>
<evidence type="ECO:0000256" key="1">
    <source>
        <dbReference type="SAM" id="MobiDB-lite"/>
    </source>
</evidence>
<proteinExistence type="predicted"/>
<evidence type="ECO:0000313" key="3">
    <source>
        <dbReference type="Proteomes" id="UP000078397"/>
    </source>
</evidence>
<accession>A0A179EXY8</accession>
<dbReference type="AlphaFoldDB" id="A0A179EXY8"/>
<sequence>MVWGMTVSEISTDTPEPPANGLARRTGYGISPDKRCVTFNEENILWLPIEFRPTCSTVSGSTIAIGCSSGRVIVIELSHRGISDVCSN</sequence>
<gene>
    <name evidence="2" type="ORF">VFPPC_17043</name>
</gene>
<dbReference type="RefSeq" id="XP_018136262.2">
    <property type="nucleotide sequence ID" value="XM_018294793.2"/>
</dbReference>
<comment type="caution">
    <text evidence="2">The sequence shown here is derived from an EMBL/GenBank/DDBJ whole genome shotgun (WGS) entry which is preliminary data.</text>
</comment>
<name>A0A179EXY8_METCM</name>
<dbReference type="EMBL" id="LSBJ02000003">
    <property type="protein sequence ID" value="OAQ58038.2"/>
    <property type="molecule type" value="Genomic_DNA"/>
</dbReference>
<dbReference type="Proteomes" id="UP000078397">
    <property type="component" value="Unassembled WGS sequence"/>
</dbReference>
<dbReference type="OrthoDB" id="5240432at2759"/>
<evidence type="ECO:0000313" key="2">
    <source>
        <dbReference type="EMBL" id="OAQ58038.2"/>
    </source>
</evidence>
<reference evidence="2 3" key="1">
    <citation type="journal article" date="2016" name="PLoS Pathog.">
        <title>Biosynthesis of antibiotic leucinostatins in bio-control fungus Purpureocillium lilacinum and their inhibition on phytophthora revealed by genome mining.</title>
        <authorList>
            <person name="Wang G."/>
            <person name="Liu Z."/>
            <person name="Lin R."/>
            <person name="Li E."/>
            <person name="Mao Z."/>
            <person name="Ling J."/>
            <person name="Yang Y."/>
            <person name="Yin W.B."/>
            <person name="Xie B."/>
        </authorList>
    </citation>
    <scope>NUCLEOTIDE SEQUENCE [LARGE SCALE GENOMIC DNA]</scope>
    <source>
        <strain evidence="2">170</strain>
    </source>
</reference>
<keyword evidence="3" id="KW-1185">Reference proteome</keyword>
<dbReference type="KEGG" id="pchm:VFPPC_17043"/>